<feature type="transmembrane region" description="Helical" evidence="7">
    <location>
        <begin position="154"/>
        <end position="179"/>
    </location>
</feature>
<keyword evidence="6 7" id="KW-0472">Membrane</keyword>
<dbReference type="InterPro" id="IPR035906">
    <property type="entry name" value="MetI-like_sf"/>
</dbReference>
<comment type="similarity">
    <text evidence="7">Belongs to the binding-protein-dependent transport system permease family.</text>
</comment>
<dbReference type="Gene3D" id="1.10.3720.10">
    <property type="entry name" value="MetI-like"/>
    <property type="match status" value="1"/>
</dbReference>
<dbReference type="CDD" id="cd06261">
    <property type="entry name" value="TM_PBP2"/>
    <property type="match status" value="1"/>
</dbReference>
<evidence type="ECO:0000256" key="2">
    <source>
        <dbReference type="ARBA" id="ARBA00022448"/>
    </source>
</evidence>
<gene>
    <name evidence="9" type="ORF">MF626_001691</name>
</gene>
<keyword evidence="3" id="KW-1003">Cell membrane</keyword>
<keyword evidence="4 7" id="KW-0812">Transmembrane</keyword>
<feature type="domain" description="ABC transmembrane type-1" evidence="8">
    <location>
        <begin position="19"/>
        <end position="220"/>
    </location>
</feature>
<name>A0AAE9IJN9_PAEPO</name>
<dbReference type="PROSITE" id="PS50928">
    <property type="entry name" value="ABC_TM1"/>
    <property type="match status" value="1"/>
</dbReference>
<dbReference type="PANTHER" id="PTHR30614:SF43">
    <property type="entry name" value="L-CYSTINE TRANSPORT SYSTEM PERMEASE PROTEIN TCYM"/>
    <property type="match status" value="1"/>
</dbReference>
<dbReference type="InterPro" id="IPR000515">
    <property type="entry name" value="MetI-like"/>
</dbReference>
<reference evidence="9" key="1">
    <citation type="submission" date="2022-11" db="EMBL/GenBank/DDBJ databases">
        <authorList>
            <person name="Vasilchenko N.G."/>
            <person name="Prazdnova E.V."/>
            <person name="Gorovtsov A.V."/>
            <person name="Chistyakov V.A."/>
            <person name="Pak M.L."/>
        </authorList>
    </citation>
    <scope>NUCLEOTIDE SEQUENCE</scope>
    <source>
        <strain evidence="9">R 4.5</strain>
    </source>
</reference>
<feature type="transmembrane region" description="Helical" evidence="7">
    <location>
        <begin position="199"/>
        <end position="216"/>
    </location>
</feature>
<evidence type="ECO:0000313" key="9">
    <source>
        <dbReference type="EMBL" id="URJ52192.2"/>
    </source>
</evidence>
<evidence type="ECO:0000313" key="10">
    <source>
        <dbReference type="Proteomes" id="UP001055784"/>
    </source>
</evidence>
<protein>
    <submittedName>
        <fullName evidence="9">Amino acid ABC transporter permease</fullName>
    </submittedName>
</protein>
<evidence type="ECO:0000259" key="8">
    <source>
        <dbReference type="PROSITE" id="PS50928"/>
    </source>
</evidence>
<feature type="transmembrane region" description="Helical" evidence="7">
    <location>
        <begin position="23"/>
        <end position="46"/>
    </location>
</feature>
<feature type="transmembrane region" description="Helical" evidence="7">
    <location>
        <begin position="98"/>
        <end position="116"/>
    </location>
</feature>
<dbReference type="PANTHER" id="PTHR30614">
    <property type="entry name" value="MEMBRANE COMPONENT OF AMINO ACID ABC TRANSPORTER"/>
    <property type="match status" value="1"/>
</dbReference>
<evidence type="ECO:0000256" key="1">
    <source>
        <dbReference type="ARBA" id="ARBA00004651"/>
    </source>
</evidence>
<dbReference type="NCBIfam" id="TIGR01726">
    <property type="entry name" value="HEQRo_perm_3TM"/>
    <property type="match status" value="1"/>
</dbReference>
<dbReference type="EMBL" id="CP097770">
    <property type="protein sequence ID" value="URJ52192.2"/>
    <property type="molecule type" value="Genomic_DNA"/>
</dbReference>
<evidence type="ECO:0000256" key="5">
    <source>
        <dbReference type="ARBA" id="ARBA00022989"/>
    </source>
</evidence>
<dbReference type="GO" id="GO:0022857">
    <property type="term" value="F:transmembrane transporter activity"/>
    <property type="evidence" value="ECO:0007669"/>
    <property type="project" value="InterPro"/>
</dbReference>
<accession>A0AAE9IJN9</accession>
<evidence type="ECO:0000256" key="4">
    <source>
        <dbReference type="ARBA" id="ARBA00022692"/>
    </source>
</evidence>
<dbReference type="GO" id="GO:0006865">
    <property type="term" value="P:amino acid transport"/>
    <property type="evidence" value="ECO:0007669"/>
    <property type="project" value="TreeGrafter"/>
</dbReference>
<dbReference type="Pfam" id="PF00528">
    <property type="entry name" value="BPD_transp_1"/>
    <property type="match status" value="1"/>
</dbReference>
<evidence type="ECO:0000256" key="7">
    <source>
        <dbReference type="RuleBase" id="RU363032"/>
    </source>
</evidence>
<proteinExistence type="inferred from homology"/>
<evidence type="ECO:0000256" key="3">
    <source>
        <dbReference type="ARBA" id="ARBA00022475"/>
    </source>
</evidence>
<sequence length="249" mass="27472">MSLDFGFIYTAFLGLFSALPNTLIITVVSVLAGLVIGIITALARIYKVPVLSQISHGYVTFIRGTPMLMHLLLIYFSLPLLIDAGAKHFGWPLQSKDVPYMVFALISFSITSGAYMSEVVRSGIQSVNKGQIEAAYAVGMTTWQVLRRIVFPQAFVVSLPNLTNSVIGMLHGSTLAFTVSVTEIQAQAEILASTNWKYLEVYIAAALLFWGLTVLIERISGLVEKKSMCLMEVEHHDPSAKYYEVVRQT</sequence>
<feature type="transmembrane region" description="Helical" evidence="7">
    <location>
        <begin position="58"/>
        <end position="78"/>
    </location>
</feature>
<dbReference type="InterPro" id="IPR010065">
    <property type="entry name" value="AA_ABC_transptr_permease_3TM"/>
</dbReference>
<dbReference type="Proteomes" id="UP001055784">
    <property type="component" value="Chromosome"/>
</dbReference>
<dbReference type="GO" id="GO:0043190">
    <property type="term" value="C:ATP-binding cassette (ABC) transporter complex"/>
    <property type="evidence" value="ECO:0007669"/>
    <property type="project" value="InterPro"/>
</dbReference>
<dbReference type="SUPFAM" id="SSF161098">
    <property type="entry name" value="MetI-like"/>
    <property type="match status" value="1"/>
</dbReference>
<comment type="subcellular location">
    <subcellularLocation>
        <location evidence="1 7">Cell membrane</location>
        <topology evidence="1 7">Multi-pass membrane protein</topology>
    </subcellularLocation>
</comment>
<evidence type="ECO:0000256" key="6">
    <source>
        <dbReference type="ARBA" id="ARBA00023136"/>
    </source>
</evidence>
<keyword evidence="2 7" id="KW-0813">Transport</keyword>
<dbReference type="InterPro" id="IPR043429">
    <property type="entry name" value="ArtM/GltK/GlnP/TcyL/YhdX-like"/>
</dbReference>
<dbReference type="AlphaFoldDB" id="A0AAE9IJN9"/>
<organism evidence="9 10">
    <name type="scientific">Paenibacillus polymyxa</name>
    <name type="common">Bacillus polymyxa</name>
    <dbReference type="NCBI Taxonomy" id="1406"/>
    <lineage>
        <taxon>Bacteria</taxon>
        <taxon>Bacillati</taxon>
        <taxon>Bacillota</taxon>
        <taxon>Bacilli</taxon>
        <taxon>Bacillales</taxon>
        <taxon>Paenibacillaceae</taxon>
        <taxon>Paenibacillus</taxon>
    </lineage>
</organism>
<keyword evidence="5 7" id="KW-1133">Transmembrane helix</keyword>